<reference evidence="8" key="2">
    <citation type="submission" date="2025-08" db="UniProtKB">
        <authorList>
            <consortium name="RefSeq"/>
        </authorList>
    </citation>
    <scope>IDENTIFICATION</scope>
    <source>
        <tissue evidence="8">Leaf</tissue>
    </source>
</reference>
<dbReference type="InterPro" id="IPR044861">
    <property type="entry name" value="IPNS-like_FE2OG_OXY"/>
</dbReference>
<evidence type="ECO:0000313" key="7">
    <source>
        <dbReference type="Proteomes" id="UP000813463"/>
    </source>
</evidence>
<dbReference type="OrthoDB" id="288590at2759"/>
<proteinExistence type="inferred from homology"/>
<evidence type="ECO:0000256" key="3">
    <source>
        <dbReference type="ARBA" id="ARBA00023002"/>
    </source>
</evidence>
<accession>A0A9R0JB12</accession>
<keyword evidence="7" id="KW-1185">Reference proteome</keyword>
<dbReference type="GO" id="GO:0051213">
    <property type="term" value="F:dioxygenase activity"/>
    <property type="evidence" value="ECO:0007669"/>
    <property type="project" value="UniProtKB-ARBA"/>
</dbReference>
<dbReference type="Pfam" id="PF14226">
    <property type="entry name" value="DIOX_N"/>
    <property type="match status" value="1"/>
</dbReference>
<dbReference type="FunFam" id="2.60.120.330:FF:000005">
    <property type="entry name" value="1-aminocyclopropane-1-carboxylate oxidase homolog 1"/>
    <property type="match status" value="1"/>
</dbReference>
<name>A0A9R0JB12_SPIOL</name>
<dbReference type="Pfam" id="PF03171">
    <property type="entry name" value="2OG-FeII_Oxy"/>
    <property type="match status" value="1"/>
</dbReference>
<dbReference type="PANTHER" id="PTHR10209">
    <property type="entry name" value="OXIDOREDUCTASE, 2OG-FE II OXYGENASE FAMILY PROTEIN"/>
    <property type="match status" value="1"/>
</dbReference>
<keyword evidence="2 5" id="KW-0479">Metal-binding</keyword>
<dbReference type="KEGG" id="soe:110802037"/>
<comment type="similarity">
    <text evidence="1 5">Belongs to the iron/ascorbate-dependent oxidoreductase family.</text>
</comment>
<evidence type="ECO:0000313" key="8">
    <source>
        <dbReference type="RefSeq" id="XP_021863164.1"/>
    </source>
</evidence>
<keyword evidence="4 5" id="KW-0408">Iron</keyword>
<dbReference type="InterPro" id="IPR005123">
    <property type="entry name" value="Oxoglu/Fe-dep_dioxygenase_dom"/>
</dbReference>
<evidence type="ECO:0000256" key="2">
    <source>
        <dbReference type="ARBA" id="ARBA00022723"/>
    </source>
</evidence>
<evidence type="ECO:0000256" key="4">
    <source>
        <dbReference type="ARBA" id="ARBA00023004"/>
    </source>
</evidence>
<dbReference type="InterPro" id="IPR026992">
    <property type="entry name" value="DIOX_N"/>
</dbReference>
<organism evidence="7 8">
    <name type="scientific">Spinacia oleracea</name>
    <name type="common">Spinach</name>
    <dbReference type="NCBI Taxonomy" id="3562"/>
    <lineage>
        <taxon>Eukaryota</taxon>
        <taxon>Viridiplantae</taxon>
        <taxon>Streptophyta</taxon>
        <taxon>Embryophyta</taxon>
        <taxon>Tracheophyta</taxon>
        <taxon>Spermatophyta</taxon>
        <taxon>Magnoliopsida</taxon>
        <taxon>eudicotyledons</taxon>
        <taxon>Gunneridae</taxon>
        <taxon>Pentapetalae</taxon>
        <taxon>Caryophyllales</taxon>
        <taxon>Chenopodiaceae</taxon>
        <taxon>Chenopodioideae</taxon>
        <taxon>Anserineae</taxon>
        <taxon>Spinacia</taxon>
    </lineage>
</organism>
<evidence type="ECO:0000256" key="1">
    <source>
        <dbReference type="ARBA" id="ARBA00008056"/>
    </source>
</evidence>
<dbReference type="PANTHER" id="PTHR10209:SF429">
    <property type="entry name" value="1-AMINOCYCLOPROPANE-1-CARBOXYLATE OXIDASE HOMOLOG 1-LIKE"/>
    <property type="match status" value="1"/>
</dbReference>
<dbReference type="InterPro" id="IPR027443">
    <property type="entry name" value="IPNS-like_sf"/>
</dbReference>
<dbReference type="PROSITE" id="PS51471">
    <property type="entry name" value="FE2OG_OXY"/>
    <property type="match status" value="1"/>
</dbReference>
<dbReference type="GeneID" id="110802037"/>
<dbReference type="Gene3D" id="2.60.120.330">
    <property type="entry name" value="B-lactam Antibiotic, Isopenicillin N Synthase, Chain"/>
    <property type="match status" value="1"/>
</dbReference>
<dbReference type="SUPFAM" id="SSF51197">
    <property type="entry name" value="Clavaminate synthase-like"/>
    <property type="match status" value="1"/>
</dbReference>
<sequence length="370" mass="41806">MSIQTTLNKTRTADYDRTNDLKAFDERKTGVKGLIDEGSKNIPNIFVRPLEDRSKDLGTCPKNLSVPIIDLAHVHNHTNEATTTEVAKSIVSASGKWGFFQVVNHGISVELLERMIEGGRSFHEQDDVNKKLFYSRDKSKIVTFNSNYDFYKSNAANWRDSLSVNTVFTGEVYPHELPPVCKDVIVEYIDHVIKLGDLILMLLSIGLGLKPDYLKQMESTKAWNFVCHYYPMCPEPELTLGTSKHADASFITILLQDQIGGLQVLHENQWVNVEPVKGALIVNIGDALQIVSNDKLKSVYHRVIAKSIGPRISIAFFLKGLFSSPKLYGPIKELLSKENPALYREFTLEEFLTHFITRPLDQPGIDHFKL</sequence>
<evidence type="ECO:0000256" key="5">
    <source>
        <dbReference type="RuleBase" id="RU003682"/>
    </source>
</evidence>
<keyword evidence="3 5" id="KW-0560">Oxidoreductase</keyword>
<dbReference type="Proteomes" id="UP000813463">
    <property type="component" value="Chromosome 3"/>
</dbReference>
<reference evidence="7" key="1">
    <citation type="journal article" date="2021" name="Nat. Commun.">
        <title>Genomic analyses provide insights into spinach domestication and the genetic basis of agronomic traits.</title>
        <authorList>
            <person name="Cai X."/>
            <person name="Sun X."/>
            <person name="Xu C."/>
            <person name="Sun H."/>
            <person name="Wang X."/>
            <person name="Ge C."/>
            <person name="Zhang Z."/>
            <person name="Wang Q."/>
            <person name="Fei Z."/>
            <person name="Jiao C."/>
            <person name="Wang Q."/>
        </authorList>
    </citation>
    <scope>NUCLEOTIDE SEQUENCE [LARGE SCALE GENOMIC DNA]</scope>
    <source>
        <strain evidence="7">cv. Varoflay</strain>
    </source>
</reference>
<dbReference type="AlphaFoldDB" id="A0A9R0JB12"/>
<protein>
    <submittedName>
        <fullName evidence="8">1-aminocyclopropane-1-carboxylate oxidase homolog 1</fullName>
    </submittedName>
</protein>
<feature type="domain" description="Fe2OG dioxygenase" evidence="6">
    <location>
        <begin position="220"/>
        <end position="320"/>
    </location>
</feature>
<gene>
    <name evidence="8" type="primary">LOC110802037</name>
</gene>
<dbReference type="GO" id="GO:0046872">
    <property type="term" value="F:metal ion binding"/>
    <property type="evidence" value="ECO:0007669"/>
    <property type="project" value="UniProtKB-KW"/>
</dbReference>
<dbReference type="RefSeq" id="XP_021863164.1">
    <property type="nucleotide sequence ID" value="XM_022007472.2"/>
</dbReference>
<evidence type="ECO:0000259" key="6">
    <source>
        <dbReference type="PROSITE" id="PS51471"/>
    </source>
</evidence>